<dbReference type="Gene3D" id="1.10.10.10">
    <property type="entry name" value="Winged helix-like DNA-binding domain superfamily/Winged helix DNA-binding domain"/>
    <property type="match status" value="1"/>
</dbReference>
<dbReference type="PANTHER" id="PTHR33221">
    <property type="entry name" value="WINGED HELIX-TURN-HELIX TRANSCRIPTIONAL REGULATOR, RRF2 FAMILY"/>
    <property type="match status" value="1"/>
</dbReference>
<evidence type="ECO:0000313" key="1">
    <source>
        <dbReference type="EMBL" id="CAA9362687.1"/>
    </source>
</evidence>
<dbReference type="GO" id="GO:0003700">
    <property type="term" value="F:DNA-binding transcription factor activity"/>
    <property type="evidence" value="ECO:0007669"/>
    <property type="project" value="TreeGrafter"/>
</dbReference>
<accession>A0A6J4MPA1</accession>
<dbReference type="InterPro" id="IPR036388">
    <property type="entry name" value="WH-like_DNA-bd_sf"/>
</dbReference>
<proteinExistence type="predicted"/>
<protein>
    <submittedName>
        <fullName evidence="1">Rrf2 family transcriptional regulator, group III</fullName>
    </submittedName>
</protein>
<gene>
    <name evidence="1" type="ORF">AVDCRST_MAG89-3852</name>
</gene>
<dbReference type="SUPFAM" id="SSF46785">
    <property type="entry name" value="Winged helix' DNA-binding domain"/>
    <property type="match status" value="1"/>
</dbReference>
<dbReference type="PROSITE" id="PS51197">
    <property type="entry name" value="HTH_RRF2_2"/>
    <property type="match status" value="1"/>
</dbReference>
<dbReference type="GO" id="GO:0005829">
    <property type="term" value="C:cytosol"/>
    <property type="evidence" value="ECO:0007669"/>
    <property type="project" value="TreeGrafter"/>
</dbReference>
<sequence length="154" mass="16378">MKRNERLSVALHALLHMAERGGEPMTSADMAACVGTNPVVIRRTFAGLRERGIVTSAKGHRGGWALGRPAEAISLAEIQEALAQRVVDVSMPEESHGCLVERAVTGALDDAVREAARVLDQRLATITLADLASDVVRLSGATLPQHAAVRRARG</sequence>
<dbReference type="EMBL" id="CADCTV010000811">
    <property type="protein sequence ID" value="CAA9362687.1"/>
    <property type="molecule type" value="Genomic_DNA"/>
</dbReference>
<dbReference type="Pfam" id="PF02082">
    <property type="entry name" value="Rrf2"/>
    <property type="match status" value="1"/>
</dbReference>
<dbReference type="PANTHER" id="PTHR33221:SF15">
    <property type="entry name" value="HTH-TYPE TRANSCRIPTIONAL REGULATOR YWGB-RELATED"/>
    <property type="match status" value="1"/>
</dbReference>
<reference evidence="1" key="1">
    <citation type="submission" date="2020-02" db="EMBL/GenBank/DDBJ databases">
        <authorList>
            <person name="Meier V. D."/>
        </authorList>
    </citation>
    <scope>NUCLEOTIDE SEQUENCE</scope>
    <source>
        <strain evidence="1">AVDCRST_MAG89</strain>
    </source>
</reference>
<organism evidence="1">
    <name type="scientific">uncultured Gemmatimonadota bacterium</name>
    <dbReference type="NCBI Taxonomy" id="203437"/>
    <lineage>
        <taxon>Bacteria</taxon>
        <taxon>Pseudomonadati</taxon>
        <taxon>Gemmatimonadota</taxon>
        <taxon>environmental samples</taxon>
    </lineage>
</organism>
<dbReference type="InterPro" id="IPR000944">
    <property type="entry name" value="Tscrpt_reg_Rrf2"/>
</dbReference>
<dbReference type="InterPro" id="IPR036390">
    <property type="entry name" value="WH_DNA-bd_sf"/>
</dbReference>
<name>A0A6J4MPA1_9BACT</name>
<dbReference type="AlphaFoldDB" id="A0A6J4MPA1"/>